<comment type="caution">
    <text evidence="1">The sequence shown here is derived from an EMBL/GenBank/DDBJ whole genome shotgun (WGS) entry which is preliminary data.</text>
</comment>
<organism evidence="1 2">
    <name type="scientific">Fusarium decemcellulare</name>
    <dbReference type="NCBI Taxonomy" id="57161"/>
    <lineage>
        <taxon>Eukaryota</taxon>
        <taxon>Fungi</taxon>
        <taxon>Dikarya</taxon>
        <taxon>Ascomycota</taxon>
        <taxon>Pezizomycotina</taxon>
        <taxon>Sordariomycetes</taxon>
        <taxon>Hypocreomycetidae</taxon>
        <taxon>Hypocreales</taxon>
        <taxon>Nectriaceae</taxon>
        <taxon>Fusarium</taxon>
        <taxon>Fusarium decemcellulare species complex</taxon>
    </lineage>
</organism>
<gene>
    <name evidence="1" type="ORF">NM208_g4087</name>
</gene>
<evidence type="ECO:0000313" key="2">
    <source>
        <dbReference type="Proteomes" id="UP001148629"/>
    </source>
</evidence>
<protein>
    <submittedName>
        <fullName evidence="1">Uncharacterized protein</fullName>
    </submittedName>
</protein>
<proteinExistence type="predicted"/>
<dbReference type="Proteomes" id="UP001148629">
    <property type="component" value="Unassembled WGS sequence"/>
</dbReference>
<reference evidence="1" key="1">
    <citation type="submission" date="2022-08" db="EMBL/GenBank/DDBJ databases">
        <title>Genome Sequence of Fusarium decemcellulare.</title>
        <authorList>
            <person name="Buettner E."/>
        </authorList>
    </citation>
    <scope>NUCLEOTIDE SEQUENCE</scope>
    <source>
        <strain evidence="1">Babe19</strain>
    </source>
</reference>
<dbReference type="EMBL" id="JANRMS010000293">
    <property type="protein sequence ID" value="KAJ3542460.1"/>
    <property type="molecule type" value="Genomic_DNA"/>
</dbReference>
<keyword evidence="2" id="KW-1185">Reference proteome</keyword>
<accession>A0ACC1SLU1</accession>
<name>A0ACC1SLU1_9HYPO</name>
<sequence length="535" mass="59998">MRNIRLDKLPANRQTATQGKSKAFIRLSSYADYLGCQVCTRRRIKCDRTLPACKKCSSRGLSCPGYKLLLRWNQGVASRGKLTGKNIPLPSPKKPSEQSHMPAEGTAILSHDSGSVITNRVADPEVLFQRAGRISDLVTNIHLFGRYSSHALGEILLNHFNTEVACQLAWLDGPGNPWRNLVLPLAQRSTCLHLSILGLAAAHMSIKSTDGNAATILQACYRFRDASLLDLNMKLNSELGRNSETAAADFDTSSLIDMITTMVSLCYGELLIPDSVNWRLHLRASRASLDRYSRQTHRHQELISQFLIEEVTYLETFGTICFFAGTPSRKWPTQSWSISDDCFWRFTELVNATTAVERDRFRTLEEGNPPPDIDMGIWKSKLVEAFDFACASMNSGFVQDAATQTCLGSVIRAHYYACLIYIYQVVAPQKEAEESIPLLIDSLFDEIMLITAWPVRTVSHDASFPLFIAGTECQWNLQRQGVIHDLFVESVSATGFSCNDGVRQFLRAYWAALPSGNWIQYARENEQQISPFIVF</sequence>
<evidence type="ECO:0000313" key="1">
    <source>
        <dbReference type="EMBL" id="KAJ3542460.1"/>
    </source>
</evidence>